<dbReference type="InterPro" id="IPR051310">
    <property type="entry name" value="MCP_chemotaxis"/>
</dbReference>
<dbReference type="Pfam" id="PF00015">
    <property type="entry name" value="MCPsignal"/>
    <property type="match status" value="1"/>
</dbReference>
<organism evidence="5 6">
    <name type="scientific">Rhizobium leguminosarum</name>
    <dbReference type="NCBI Taxonomy" id="384"/>
    <lineage>
        <taxon>Bacteria</taxon>
        <taxon>Pseudomonadati</taxon>
        <taxon>Pseudomonadota</taxon>
        <taxon>Alphaproteobacteria</taxon>
        <taxon>Hyphomicrobiales</taxon>
        <taxon>Rhizobiaceae</taxon>
        <taxon>Rhizobium/Agrobacterium group</taxon>
        <taxon>Rhizobium</taxon>
    </lineage>
</organism>
<dbReference type="InterPro" id="IPR004089">
    <property type="entry name" value="MCPsignal_dom"/>
</dbReference>
<protein>
    <submittedName>
        <fullName evidence="5">Chemotaxis protein</fullName>
    </submittedName>
</protein>
<dbReference type="PROSITE" id="PS50111">
    <property type="entry name" value="CHEMOTAXIS_TRANSDUC_2"/>
    <property type="match status" value="1"/>
</dbReference>
<feature type="non-terminal residue" evidence="5">
    <location>
        <position position="1"/>
    </location>
</feature>
<evidence type="ECO:0000313" key="5">
    <source>
        <dbReference type="EMBL" id="NEK55421.1"/>
    </source>
</evidence>
<dbReference type="SMART" id="SM00283">
    <property type="entry name" value="MA"/>
    <property type="match status" value="1"/>
</dbReference>
<feature type="domain" description="Methyl-accepting transducer" evidence="4">
    <location>
        <begin position="1"/>
        <end position="173"/>
    </location>
</feature>
<dbReference type="Proteomes" id="UP000471409">
    <property type="component" value="Unassembled WGS sequence"/>
</dbReference>
<comment type="similarity">
    <text evidence="2">Belongs to the methyl-accepting chemotaxis (MCP) protein family.</text>
</comment>
<gene>
    <name evidence="5" type="ORF">GUK36_40025</name>
</gene>
<evidence type="ECO:0000256" key="3">
    <source>
        <dbReference type="PROSITE-ProRule" id="PRU00284"/>
    </source>
</evidence>
<feature type="non-terminal residue" evidence="5">
    <location>
        <position position="173"/>
    </location>
</feature>
<dbReference type="PANTHER" id="PTHR43531:SF11">
    <property type="entry name" value="METHYL-ACCEPTING CHEMOTAXIS PROTEIN 3"/>
    <property type="match status" value="1"/>
</dbReference>
<dbReference type="EMBL" id="WXXP01000523">
    <property type="protein sequence ID" value="NEK55421.1"/>
    <property type="molecule type" value="Genomic_DNA"/>
</dbReference>
<evidence type="ECO:0000313" key="6">
    <source>
        <dbReference type="Proteomes" id="UP000471409"/>
    </source>
</evidence>
<dbReference type="AlphaFoldDB" id="A0A6P0DUR1"/>
<keyword evidence="3" id="KW-0807">Transducer</keyword>
<sequence length="173" mass="17793">ETAAALEEITTTVADSSSRAQEAGQLVRKTKENAENSGNIVSQAVDAMGKIEKSAGEIANIIGVIDEIAFQTNLLALNAGVEAARAGDAGKGFAVVAQEVRELAQRSAKAAKEIKELINASNEHVKSGVALVGNTGKALQEIVTQVVQVDGNVGAIVEASKEQATGLKEINTA</sequence>
<reference evidence="5 6" key="1">
    <citation type="submission" date="2020-01" db="EMBL/GenBank/DDBJ databases">
        <title>Rhizobium genotypes associated with high levels of biological nitrogen fixation by grain legumes in a temperate-maritime cropping system.</title>
        <authorList>
            <person name="Maluk M."/>
            <person name="Francesc Ferrando Molina F."/>
            <person name="Lopez Del Egido L."/>
            <person name="Lafos M."/>
            <person name="Langarica-Fuentes A."/>
            <person name="Gebre Yohannes G."/>
            <person name="Young M.W."/>
            <person name="Martin P."/>
            <person name="Gantlett R."/>
            <person name="Kenicer G."/>
            <person name="Hawes C."/>
            <person name="Begg G.S."/>
            <person name="Quilliam R.S."/>
            <person name="Squire G.R."/>
            <person name="Poole P.S."/>
            <person name="Young P.W."/>
            <person name="Iannetta P.M."/>
            <person name="James E.K."/>
        </authorList>
    </citation>
    <scope>NUCLEOTIDE SEQUENCE [LARGE SCALE GENOMIC DNA]</scope>
    <source>
        <strain evidence="5 6">JHI944</strain>
    </source>
</reference>
<dbReference type="PANTHER" id="PTHR43531">
    <property type="entry name" value="PROTEIN ICFG"/>
    <property type="match status" value="1"/>
</dbReference>
<dbReference type="RefSeq" id="WP_246724146.1">
    <property type="nucleotide sequence ID" value="NZ_WXXP01000523.1"/>
</dbReference>
<evidence type="ECO:0000256" key="1">
    <source>
        <dbReference type="ARBA" id="ARBA00022500"/>
    </source>
</evidence>
<dbReference type="Gene3D" id="1.10.287.950">
    <property type="entry name" value="Methyl-accepting chemotaxis protein"/>
    <property type="match status" value="1"/>
</dbReference>
<comment type="caution">
    <text evidence="5">The sequence shown here is derived from an EMBL/GenBank/DDBJ whole genome shotgun (WGS) entry which is preliminary data.</text>
</comment>
<dbReference type="SUPFAM" id="SSF58104">
    <property type="entry name" value="Methyl-accepting chemotaxis protein (MCP) signaling domain"/>
    <property type="match status" value="1"/>
</dbReference>
<dbReference type="GO" id="GO:0016020">
    <property type="term" value="C:membrane"/>
    <property type="evidence" value="ECO:0007669"/>
    <property type="project" value="InterPro"/>
</dbReference>
<name>A0A6P0DUR1_RHILE</name>
<keyword evidence="1" id="KW-0145">Chemotaxis</keyword>
<evidence type="ECO:0000256" key="2">
    <source>
        <dbReference type="ARBA" id="ARBA00029447"/>
    </source>
</evidence>
<evidence type="ECO:0000259" key="4">
    <source>
        <dbReference type="PROSITE" id="PS50111"/>
    </source>
</evidence>
<accession>A0A6P0DUR1</accession>
<proteinExistence type="inferred from homology"/>
<dbReference type="GO" id="GO:0006935">
    <property type="term" value="P:chemotaxis"/>
    <property type="evidence" value="ECO:0007669"/>
    <property type="project" value="UniProtKB-KW"/>
</dbReference>
<dbReference type="GO" id="GO:0007165">
    <property type="term" value="P:signal transduction"/>
    <property type="evidence" value="ECO:0007669"/>
    <property type="project" value="UniProtKB-KW"/>
</dbReference>